<dbReference type="RefSeq" id="WP_101334662.1">
    <property type="nucleotide sequence ID" value="NZ_PJNI01000009.1"/>
</dbReference>
<proteinExistence type="predicted"/>
<feature type="transmembrane region" description="Helical" evidence="5">
    <location>
        <begin position="82"/>
        <end position="102"/>
    </location>
</feature>
<evidence type="ECO:0000256" key="1">
    <source>
        <dbReference type="ARBA" id="ARBA00004141"/>
    </source>
</evidence>
<evidence type="ECO:0000256" key="2">
    <source>
        <dbReference type="ARBA" id="ARBA00022692"/>
    </source>
</evidence>
<dbReference type="Pfam" id="PF07264">
    <property type="entry name" value="EI24"/>
    <property type="match status" value="1"/>
</dbReference>
<evidence type="ECO:0000313" key="6">
    <source>
        <dbReference type="EMBL" id="PKR80492.1"/>
    </source>
</evidence>
<feature type="transmembrane region" description="Helical" evidence="5">
    <location>
        <begin position="53"/>
        <end position="75"/>
    </location>
</feature>
<dbReference type="AlphaFoldDB" id="A0A2I0R1P9"/>
<dbReference type="Proteomes" id="UP000236654">
    <property type="component" value="Unassembled WGS sequence"/>
</dbReference>
<accession>A0A2I0R1P9</accession>
<evidence type="ECO:0000256" key="4">
    <source>
        <dbReference type="ARBA" id="ARBA00023136"/>
    </source>
</evidence>
<reference evidence="6 7" key="1">
    <citation type="submission" date="2017-12" db="EMBL/GenBank/DDBJ databases">
        <title>The draft genome sequence of Brumimicrobium saltpan LHR20.</title>
        <authorList>
            <person name="Do Z.-J."/>
            <person name="Luo H.-R."/>
        </authorList>
    </citation>
    <scope>NUCLEOTIDE SEQUENCE [LARGE SCALE GENOMIC DNA]</scope>
    <source>
        <strain evidence="6 7">LHR20</strain>
    </source>
</reference>
<keyword evidence="2 5" id="KW-0812">Transmembrane</keyword>
<evidence type="ECO:0000256" key="5">
    <source>
        <dbReference type="SAM" id="Phobius"/>
    </source>
</evidence>
<feature type="transmembrane region" description="Helical" evidence="5">
    <location>
        <begin position="150"/>
        <end position="170"/>
    </location>
</feature>
<comment type="subcellular location">
    <subcellularLocation>
        <location evidence="1">Membrane</location>
        <topology evidence="1">Multi-pass membrane protein</topology>
    </subcellularLocation>
</comment>
<feature type="transmembrane region" description="Helical" evidence="5">
    <location>
        <begin position="199"/>
        <end position="232"/>
    </location>
</feature>
<sequence length="247" mass="28401">MNALKDHLFALKRSLFLLRKRAFLIFFIPGLVVASIFILYVVGLSILNDGLRFFAKLPWIGIYLGSTINTVFNWINSLSLFIYQFTIITLLSPFNTLLSQRVETTETGRDFPDGWTKFFKDILRTLGVIIFGGLLYFSCYLLWSIIAWLFGLTILSPFVALVLLSFFTGFNSYDYSLERHNISVINSWKYAFQHPLQMIFTGLIFTILLYIPFIGVVLAPVILTMVGTINFLELQKKKVKKEKSIES</sequence>
<name>A0A2I0R1P9_9FLAO</name>
<evidence type="ECO:0008006" key="8">
    <source>
        <dbReference type="Google" id="ProtNLM"/>
    </source>
</evidence>
<organism evidence="6 7">
    <name type="scientific">Brumimicrobium salinarum</name>
    <dbReference type="NCBI Taxonomy" id="2058658"/>
    <lineage>
        <taxon>Bacteria</taxon>
        <taxon>Pseudomonadati</taxon>
        <taxon>Bacteroidota</taxon>
        <taxon>Flavobacteriia</taxon>
        <taxon>Flavobacteriales</taxon>
        <taxon>Crocinitomicaceae</taxon>
        <taxon>Brumimicrobium</taxon>
    </lineage>
</organism>
<feature type="transmembrane region" description="Helical" evidence="5">
    <location>
        <begin position="122"/>
        <end position="143"/>
    </location>
</feature>
<keyword evidence="4 5" id="KW-0472">Membrane</keyword>
<dbReference type="EMBL" id="PJNI01000009">
    <property type="protein sequence ID" value="PKR80492.1"/>
    <property type="molecule type" value="Genomic_DNA"/>
</dbReference>
<dbReference type="InterPro" id="IPR059112">
    <property type="entry name" value="CysZ/EI24"/>
</dbReference>
<comment type="caution">
    <text evidence="6">The sequence shown here is derived from an EMBL/GenBank/DDBJ whole genome shotgun (WGS) entry which is preliminary data.</text>
</comment>
<keyword evidence="7" id="KW-1185">Reference proteome</keyword>
<feature type="transmembrane region" description="Helical" evidence="5">
    <location>
        <begin position="21"/>
        <end position="47"/>
    </location>
</feature>
<dbReference type="OrthoDB" id="1467145at2"/>
<keyword evidence="3 5" id="KW-1133">Transmembrane helix</keyword>
<evidence type="ECO:0000313" key="7">
    <source>
        <dbReference type="Proteomes" id="UP000236654"/>
    </source>
</evidence>
<protein>
    <recommendedName>
        <fullName evidence="8">Coproporphyrinogen III oxidase</fullName>
    </recommendedName>
</protein>
<gene>
    <name evidence="6" type="ORF">CW751_08940</name>
</gene>
<evidence type="ECO:0000256" key="3">
    <source>
        <dbReference type="ARBA" id="ARBA00022989"/>
    </source>
</evidence>